<evidence type="ECO:0000256" key="1">
    <source>
        <dbReference type="ARBA" id="ARBA00022737"/>
    </source>
</evidence>
<dbReference type="EMBL" id="JAKELL010000018">
    <property type="protein sequence ID" value="KAH8993414.1"/>
    <property type="molecule type" value="Genomic_DNA"/>
</dbReference>
<feature type="repeat" description="ANK" evidence="3">
    <location>
        <begin position="87"/>
        <end position="122"/>
    </location>
</feature>
<evidence type="ECO:0000256" key="2">
    <source>
        <dbReference type="ARBA" id="ARBA00023043"/>
    </source>
</evidence>
<evidence type="ECO:0000313" key="5">
    <source>
        <dbReference type="EMBL" id="KAH8993414.1"/>
    </source>
</evidence>
<dbReference type="PROSITE" id="PS50088">
    <property type="entry name" value="ANK_REPEAT"/>
    <property type="match status" value="4"/>
</dbReference>
<evidence type="ECO:0000256" key="3">
    <source>
        <dbReference type="PROSITE-ProRule" id="PRU00023"/>
    </source>
</evidence>
<protein>
    <submittedName>
        <fullName evidence="5">Ankyrin repeat-containing domain protein</fullName>
    </submittedName>
</protein>
<organism evidence="5 6">
    <name type="scientific">Lactarius akahatsu</name>
    <dbReference type="NCBI Taxonomy" id="416441"/>
    <lineage>
        <taxon>Eukaryota</taxon>
        <taxon>Fungi</taxon>
        <taxon>Dikarya</taxon>
        <taxon>Basidiomycota</taxon>
        <taxon>Agaricomycotina</taxon>
        <taxon>Agaricomycetes</taxon>
        <taxon>Russulales</taxon>
        <taxon>Russulaceae</taxon>
        <taxon>Lactarius</taxon>
    </lineage>
</organism>
<sequence>MVRLQLDCGAAANLEVGLGQGLGRTLLHLVFEGIYDFNSDAARITELLLEHGADVNAQVHLASYFGNVKILRVLLDRGATANSKRKLGRTPLHLAAEGKHINGVRITDLLLEHGADVNAQDKDNTTPLHLASYCGRVKIARMLLDRGANANATNALGQTPLHMVSRGAYSSQEDGAGIAQVLLEHGADVNAQDKNHATPSDWASYHGRTVLASLFLHYDNKASANVDQGSTPRQLGVHLHEMPEHSIGTTSGACVRKSQLSLLSGHLAYCPIPLHFLANFGFAFLFPFLSLRIQ</sequence>
<keyword evidence="4" id="KW-1133">Transmembrane helix</keyword>
<dbReference type="SUPFAM" id="SSF48403">
    <property type="entry name" value="Ankyrin repeat"/>
    <property type="match status" value="1"/>
</dbReference>
<gene>
    <name evidence="5" type="ORF">EDB92DRAFT_1796462</name>
</gene>
<dbReference type="InterPro" id="IPR050663">
    <property type="entry name" value="Ankyrin-SOCS_Box"/>
</dbReference>
<dbReference type="InterPro" id="IPR002110">
    <property type="entry name" value="Ankyrin_rpt"/>
</dbReference>
<feature type="repeat" description="ANK" evidence="3">
    <location>
        <begin position="156"/>
        <end position="194"/>
    </location>
</feature>
<dbReference type="PROSITE" id="PS50297">
    <property type="entry name" value="ANK_REP_REGION"/>
    <property type="match status" value="4"/>
</dbReference>
<keyword evidence="6" id="KW-1185">Reference proteome</keyword>
<dbReference type="Gene3D" id="1.25.40.20">
    <property type="entry name" value="Ankyrin repeat-containing domain"/>
    <property type="match status" value="3"/>
</dbReference>
<evidence type="ECO:0000313" key="6">
    <source>
        <dbReference type="Proteomes" id="UP001201163"/>
    </source>
</evidence>
<keyword evidence="4" id="KW-0812">Transmembrane</keyword>
<dbReference type="Proteomes" id="UP001201163">
    <property type="component" value="Unassembled WGS sequence"/>
</dbReference>
<dbReference type="Pfam" id="PF12796">
    <property type="entry name" value="Ank_2"/>
    <property type="match status" value="1"/>
</dbReference>
<dbReference type="PANTHER" id="PTHR24193">
    <property type="entry name" value="ANKYRIN REPEAT PROTEIN"/>
    <property type="match status" value="1"/>
</dbReference>
<comment type="caution">
    <text evidence="5">The sequence shown here is derived from an EMBL/GenBank/DDBJ whole genome shotgun (WGS) entry which is preliminary data.</text>
</comment>
<proteinExistence type="predicted"/>
<reference evidence="5" key="1">
    <citation type="submission" date="2022-01" db="EMBL/GenBank/DDBJ databases">
        <title>Comparative genomics reveals a dynamic genome evolution in the ectomycorrhizal milk-cap (Lactarius) mushrooms.</title>
        <authorList>
            <consortium name="DOE Joint Genome Institute"/>
            <person name="Lebreton A."/>
            <person name="Tang N."/>
            <person name="Kuo A."/>
            <person name="LaButti K."/>
            <person name="Drula E."/>
            <person name="Barry K."/>
            <person name="Clum A."/>
            <person name="Lipzen A."/>
            <person name="Mousain D."/>
            <person name="Ng V."/>
            <person name="Wang R."/>
            <person name="Wang X."/>
            <person name="Dai Y."/>
            <person name="Henrissat B."/>
            <person name="Grigoriev I.V."/>
            <person name="Guerin-Laguette A."/>
            <person name="Yu F."/>
            <person name="Martin F.M."/>
        </authorList>
    </citation>
    <scope>NUCLEOTIDE SEQUENCE</scope>
    <source>
        <strain evidence="5">QP</strain>
    </source>
</reference>
<dbReference type="GO" id="GO:0005634">
    <property type="term" value="C:nucleus"/>
    <property type="evidence" value="ECO:0007669"/>
    <property type="project" value="TreeGrafter"/>
</dbReference>
<dbReference type="InterPro" id="IPR036770">
    <property type="entry name" value="Ankyrin_rpt-contain_sf"/>
</dbReference>
<dbReference type="GO" id="GO:0000976">
    <property type="term" value="F:transcription cis-regulatory region binding"/>
    <property type="evidence" value="ECO:0007669"/>
    <property type="project" value="TreeGrafter"/>
</dbReference>
<dbReference type="AlphaFoldDB" id="A0AAD4LLF6"/>
<evidence type="ECO:0000256" key="4">
    <source>
        <dbReference type="SAM" id="Phobius"/>
    </source>
</evidence>
<keyword evidence="1" id="KW-0677">Repeat</keyword>
<dbReference type="Pfam" id="PF00023">
    <property type="entry name" value="Ank"/>
    <property type="match status" value="2"/>
</dbReference>
<keyword evidence="4" id="KW-0472">Membrane</keyword>
<feature type="repeat" description="ANK" evidence="3">
    <location>
        <begin position="54"/>
        <end position="86"/>
    </location>
</feature>
<dbReference type="GO" id="GO:0045944">
    <property type="term" value="P:positive regulation of transcription by RNA polymerase II"/>
    <property type="evidence" value="ECO:0007669"/>
    <property type="project" value="TreeGrafter"/>
</dbReference>
<feature type="transmembrane region" description="Helical" evidence="4">
    <location>
        <begin position="272"/>
        <end position="291"/>
    </location>
</feature>
<dbReference type="SMART" id="SM00248">
    <property type="entry name" value="ANK"/>
    <property type="match status" value="6"/>
</dbReference>
<accession>A0AAD4LLF6</accession>
<dbReference type="PANTHER" id="PTHR24193:SF121">
    <property type="entry name" value="ADA2A-CONTAINING COMPLEX COMPONENT 3, ISOFORM D"/>
    <property type="match status" value="1"/>
</dbReference>
<dbReference type="PRINTS" id="PR01415">
    <property type="entry name" value="ANKYRIN"/>
</dbReference>
<keyword evidence="2 3" id="KW-0040">ANK repeat</keyword>
<feature type="repeat" description="ANK" evidence="3">
    <location>
        <begin position="123"/>
        <end position="155"/>
    </location>
</feature>
<name>A0AAD4LLF6_9AGAM</name>